<dbReference type="Gene3D" id="3.40.366.10">
    <property type="entry name" value="Malonyl-Coenzyme A Acyl Carrier Protein, domain 2"/>
    <property type="match status" value="1"/>
</dbReference>
<dbReference type="SMART" id="SM00827">
    <property type="entry name" value="PKS_AT"/>
    <property type="match status" value="1"/>
</dbReference>
<evidence type="ECO:0000259" key="10">
    <source>
        <dbReference type="PROSITE" id="PS52004"/>
    </source>
</evidence>
<dbReference type="InterPro" id="IPR036736">
    <property type="entry name" value="ACP-like_sf"/>
</dbReference>
<dbReference type="PROSITE" id="PS52004">
    <property type="entry name" value="KS3_2"/>
    <property type="match status" value="1"/>
</dbReference>
<evidence type="ECO:0000313" key="13">
    <source>
        <dbReference type="Proteomes" id="UP000477722"/>
    </source>
</evidence>
<dbReference type="SMART" id="SM00825">
    <property type="entry name" value="PKS_KS"/>
    <property type="match status" value="1"/>
</dbReference>
<evidence type="ECO:0000256" key="2">
    <source>
        <dbReference type="ARBA" id="ARBA00022450"/>
    </source>
</evidence>
<dbReference type="InterPro" id="IPR016039">
    <property type="entry name" value="Thiolase-like"/>
</dbReference>
<dbReference type="InterPro" id="IPR032821">
    <property type="entry name" value="PKS_assoc"/>
</dbReference>
<evidence type="ECO:0000256" key="5">
    <source>
        <dbReference type="ARBA" id="ARBA00023194"/>
    </source>
</evidence>
<dbReference type="InterPro" id="IPR049551">
    <property type="entry name" value="PKS_DH_C"/>
</dbReference>
<protein>
    <submittedName>
        <fullName evidence="12">Acyltransferase domain-containing protein</fullName>
    </submittedName>
</protein>
<dbReference type="SMART" id="SM00823">
    <property type="entry name" value="PKS_PP"/>
    <property type="match status" value="1"/>
</dbReference>
<dbReference type="GO" id="GO:0006633">
    <property type="term" value="P:fatty acid biosynthetic process"/>
    <property type="evidence" value="ECO:0007669"/>
    <property type="project" value="InterPro"/>
</dbReference>
<dbReference type="Gene3D" id="3.10.129.110">
    <property type="entry name" value="Polyketide synthase dehydratase"/>
    <property type="match status" value="1"/>
</dbReference>
<dbReference type="InterPro" id="IPR049552">
    <property type="entry name" value="PKS_DH_N"/>
</dbReference>
<keyword evidence="7 12" id="KW-0012">Acyltransferase</keyword>
<dbReference type="InterPro" id="IPR049900">
    <property type="entry name" value="PKS_mFAS_DH"/>
</dbReference>
<evidence type="ECO:0000256" key="1">
    <source>
        <dbReference type="ARBA" id="ARBA00004792"/>
    </source>
</evidence>
<name>A0A6G4X739_9ACTN</name>
<dbReference type="PROSITE" id="PS50075">
    <property type="entry name" value="CARRIER"/>
    <property type="match status" value="1"/>
</dbReference>
<proteinExistence type="predicted"/>
<dbReference type="InterPro" id="IPR050091">
    <property type="entry name" value="PKS_NRPS_Biosynth_Enz"/>
</dbReference>
<feature type="region of interest" description="C-terminal hotdog fold" evidence="8">
    <location>
        <begin position="1170"/>
        <end position="1290"/>
    </location>
</feature>
<evidence type="ECO:0000256" key="3">
    <source>
        <dbReference type="ARBA" id="ARBA00022553"/>
    </source>
</evidence>
<dbReference type="Gene3D" id="3.30.70.3290">
    <property type="match status" value="1"/>
</dbReference>
<evidence type="ECO:0000256" key="6">
    <source>
        <dbReference type="ARBA" id="ARBA00023268"/>
    </source>
</evidence>
<keyword evidence="4 12" id="KW-0808">Transferase</keyword>
<dbReference type="SUPFAM" id="SSF47336">
    <property type="entry name" value="ACP-like"/>
    <property type="match status" value="1"/>
</dbReference>
<reference evidence="12 13" key="1">
    <citation type="submission" date="2020-02" db="EMBL/GenBank/DDBJ databases">
        <title>Whole-genome analyses of novel actinobacteria.</title>
        <authorList>
            <person name="Sahin N."/>
            <person name="Tatar D."/>
        </authorList>
    </citation>
    <scope>NUCLEOTIDE SEQUENCE [LARGE SCALE GENOMIC DNA]</scope>
    <source>
        <strain evidence="12 13">SB3404</strain>
    </source>
</reference>
<dbReference type="SUPFAM" id="SSF55048">
    <property type="entry name" value="Probable ACP-binding domain of malonyl-CoA ACP transacylase"/>
    <property type="match status" value="1"/>
</dbReference>
<comment type="caution">
    <text evidence="12">The sequence shown here is derived from an EMBL/GenBank/DDBJ whole genome shotgun (WGS) entry which is preliminary data.</text>
</comment>
<gene>
    <name evidence="12" type="ORF">G5C65_32980</name>
</gene>
<accession>A0A6G4X739</accession>
<evidence type="ECO:0000259" key="11">
    <source>
        <dbReference type="PROSITE" id="PS52019"/>
    </source>
</evidence>
<dbReference type="Gene3D" id="1.10.1200.10">
    <property type="entry name" value="ACP-like"/>
    <property type="match status" value="1"/>
</dbReference>
<feature type="domain" description="PKS/mFAS DH" evidence="11">
    <location>
        <begin position="1037"/>
        <end position="1290"/>
    </location>
</feature>
<dbReference type="CDD" id="cd00833">
    <property type="entry name" value="PKS"/>
    <property type="match status" value="1"/>
</dbReference>
<dbReference type="InterPro" id="IPR020806">
    <property type="entry name" value="PKS_PP-bd"/>
</dbReference>
<dbReference type="Pfam" id="PF21089">
    <property type="entry name" value="PKS_DH_N"/>
    <property type="match status" value="1"/>
</dbReference>
<feature type="domain" description="Ketosynthase family 3 (KS3)" evidence="10">
    <location>
        <begin position="150"/>
        <end position="572"/>
    </location>
</feature>
<dbReference type="GO" id="GO:0031177">
    <property type="term" value="F:phosphopantetheine binding"/>
    <property type="evidence" value="ECO:0007669"/>
    <property type="project" value="InterPro"/>
</dbReference>
<dbReference type="InterPro" id="IPR001227">
    <property type="entry name" value="Ac_transferase_dom_sf"/>
</dbReference>
<keyword evidence="6" id="KW-0511">Multifunctional enzyme</keyword>
<sequence>MLDAALVRLEPVLAPLQLDPATAHTLLHTPTTRATTATDEQQVDWAALTADELRRRLFDLVRSTTASVLGHPDTAHIDPERSFAAFGVDSLMAIEIRNRLSQATGLKMAATAVFNHPTPVALVEHLRARMPSGGRTAERAAVPARTAPVDEPIAIVGMACRFPGGVRSPEQLWDLVAGGRDAVSGLPTDRGWGDLFDPSPDRPGHIYVRDGGFLHDAAEFDPGLFGISPREALAMDPQQRLLLESSWELFERARIAPTSLRGSRTGVFAGVMYHDYGSRVRNVPPELEGYFTTASAGSVASGRIAYTFGLEGPAVTVDTACSSSLVGLHMACQSLRQDECSLALAGGVAVMASPASLIEYSRQRALAPDGRCKSFSDAADGTVFAEGVAMLLVERLSDAVRNGRQVLAVVRGSAVNQDGASNGLTAPNGPSQERVIVQALSNAGLRPSDVDLVEAHGTGTKLGDPIEAQALLAAYGQDRDEPLWVGSVKSNMGHTQAAAGVAGVIKSVLALRHGVVPKTLHVSEPTSAVEWSAGRVALATEARELPDVGRPHRAGVSSFGVSGTNAHVVLEQAPVVGQVPPAEPVAEDAGEVLPWVLTAASPSALREQARRLAAHPDRAAAADVAHSLLTSRAMLRHRAVVVGRSPEDFAGGLRAVADDASADHVVRGEARNDARVVFVFPGQGSEWLGMATELLAGSPVFAARLEECASAVDPLVDWSLLEALSDPDSLRRPDVVQPVLWSVMVSLAAVWQAHGVRPAAVVGTSQGEIAAACVAGALSLADAARVVVCRSRLVAENLRDDGAIASLALSEDEVRERLTAHPDLTLAGVNSPRAVLVAGPYESVRGFVAACREDGIRTKEAVAGFAAHTERVEALREPMLGGLAGLRPVDSPVPLYSTVTGEEIPGHTMDAAYWYANMRQQVDFQRTTRELLARGHDVFIEISPHPVLTAAVEETMDAAAGSGAVFGTLRRDDGGYRRLALSLAEAHVNGVPVEWGLAGGSQVELPTYPFEHQRFWLDDADGGPTGLEDAGLRPAEHPLLAAAVDLGEDGCVLTGRVSLRTHPWFAEHQARGVALAPGTALLEMALTAGRHVGSERVDELVQHAPLLLPETEPVDLRVRVGPVQDEGTREVSVSSRREGDAEWVRNAEGTLGTGGPVVDDDLAAWPPAGAEPIAPEDVYRRLGEMGLGYGPMFRGLRRAWRSGEEVYAEVALPEGVETSGFAVHPALLDAALHGLALEHDGDETRLPFAWHGVRLGAGIGSSARVRLTPGDSGDVSVVVGDVGGRVVGVV</sequence>
<keyword evidence="13" id="KW-1185">Reference proteome</keyword>
<dbReference type="GO" id="GO:0004315">
    <property type="term" value="F:3-oxoacyl-[acyl-carrier-protein] synthase activity"/>
    <property type="evidence" value="ECO:0007669"/>
    <property type="project" value="InterPro"/>
</dbReference>
<dbReference type="FunFam" id="3.40.47.10:FF:000019">
    <property type="entry name" value="Polyketide synthase type I"/>
    <property type="match status" value="1"/>
</dbReference>
<feature type="domain" description="Carrier" evidence="9">
    <location>
        <begin position="55"/>
        <end position="130"/>
    </location>
</feature>
<feature type="active site" description="Proton acceptor; for dehydratase activity" evidence="8">
    <location>
        <position position="1068"/>
    </location>
</feature>
<dbReference type="InterPro" id="IPR009081">
    <property type="entry name" value="PP-bd_ACP"/>
</dbReference>
<keyword evidence="2" id="KW-0596">Phosphopantetheine</keyword>
<feature type="non-terminal residue" evidence="12">
    <location>
        <position position="1290"/>
    </location>
</feature>
<dbReference type="InterPro" id="IPR020807">
    <property type="entry name" value="PKS_DH"/>
</dbReference>
<keyword evidence="5" id="KW-0045">Antibiotic biosynthesis</keyword>
<evidence type="ECO:0000256" key="8">
    <source>
        <dbReference type="PROSITE-ProRule" id="PRU01363"/>
    </source>
</evidence>
<evidence type="ECO:0000313" key="12">
    <source>
        <dbReference type="EMBL" id="NGO73073.1"/>
    </source>
</evidence>
<dbReference type="Pfam" id="PF14765">
    <property type="entry name" value="PS-DH"/>
    <property type="match status" value="1"/>
</dbReference>
<dbReference type="SUPFAM" id="SSF53901">
    <property type="entry name" value="Thiolase-like"/>
    <property type="match status" value="1"/>
</dbReference>
<dbReference type="EMBL" id="JAAKZZ010000612">
    <property type="protein sequence ID" value="NGO73073.1"/>
    <property type="molecule type" value="Genomic_DNA"/>
</dbReference>
<dbReference type="Pfam" id="PF00109">
    <property type="entry name" value="ketoacyl-synt"/>
    <property type="match status" value="1"/>
</dbReference>
<dbReference type="PROSITE" id="PS00606">
    <property type="entry name" value="KS3_1"/>
    <property type="match status" value="1"/>
</dbReference>
<dbReference type="Pfam" id="PF00698">
    <property type="entry name" value="Acyl_transf_1"/>
    <property type="match status" value="1"/>
</dbReference>
<keyword evidence="3" id="KW-0597">Phosphoprotein</keyword>
<evidence type="ECO:0000256" key="4">
    <source>
        <dbReference type="ARBA" id="ARBA00022679"/>
    </source>
</evidence>
<dbReference type="RefSeq" id="WP_165302745.1">
    <property type="nucleotide sequence ID" value="NZ_JAAKZZ010000612.1"/>
</dbReference>
<dbReference type="InterPro" id="IPR016035">
    <property type="entry name" value="Acyl_Trfase/lysoPLipase"/>
</dbReference>
<organism evidence="12 13">
    <name type="scientific">Streptomyces boncukensis</name>
    <dbReference type="NCBI Taxonomy" id="2711219"/>
    <lineage>
        <taxon>Bacteria</taxon>
        <taxon>Bacillati</taxon>
        <taxon>Actinomycetota</taxon>
        <taxon>Actinomycetes</taxon>
        <taxon>Kitasatosporales</taxon>
        <taxon>Streptomycetaceae</taxon>
        <taxon>Streptomyces</taxon>
    </lineage>
</organism>
<comment type="pathway">
    <text evidence="1">Antibiotic biosynthesis.</text>
</comment>
<dbReference type="PROSITE" id="PS00012">
    <property type="entry name" value="PHOSPHOPANTETHEINE"/>
    <property type="match status" value="1"/>
</dbReference>
<dbReference type="PANTHER" id="PTHR43775:SF51">
    <property type="entry name" value="INACTIVE PHENOLPHTHIOCEROL SYNTHESIS POLYKETIDE SYNTHASE TYPE I PKS1-RELATED"/>
    <property type="match status" value="1"/>
</dbReference>
<dbReference type="Pfam" id="PF00550">
    <property type="entry name" value="PP-binding"/>
    <property type="match status" value="1"/>
</dbReference>
<dbReference type="Pfam" id="PF02801">
    <property type="entry name" value="Ketoacyl-synt_C"/>
    <property type="match status" value="1"/>
</dbReference>
<dbReference type="InterPro" id="IPR014043">
    <property type="entry name" value="Acyl_transferase_dom"/>
</dbReference>
<dbReference type="GO" id="GO:0004312">
    <property type="term" value="F:fatty acid synthase activity"/>
    <property type="evidence" value="ECO:0007669"/>
    <property type="project" value="TreeGrafter"/>
</dbReference>
<dbReference type="SUPFAM" id="SSF52151">
    <property type="entry name" value="FabD/lysophospholipase-like"/>
    <property type="match status" value="1"/>
</dbReference>
<dbReference type="SMART" id="SM01294">
    <property type="entry name" value="PKS_PP_betabranch"/>
    <property type="match status" value="1"/>
</dbReference>
<dbReference type="Pfam" id="PF16197">
    <property type="entry name" value="KAsynt_C_assoc"/>
    <property type="match status" value="1"/>
</dbReference>
<dbReference type="InterPro" id="IPR018201">
    <property type="entry name" value="Ketoacyl_synth_AS"/>
</dbReference>
<dbReference type="PROSITE" id="PS52019">
    <property type="entry name" value="PKS_MFAS_DH"/>
    <property type="match status" value="1"/>
</dbReference>
<feature type="region of interest" description="N-terminal hotdog fold" evidence="8">
    <location>
        <begin position="1037"/>
        <end position="1158"/>
    </location>
</feature>
<dbReference type="InterPro" id="IPR006162">
    <property type="entry name" value="Ppantetheine_attach_site"/>
</dbReference>
<evidence type="ECO:0000256" key="7">
    <source>
        <dbReference type="ARBA" id="ARBA00023315"/>
    </source>
</evidence>
<dbReference type="SMART" id="SM00826">
    <property type="entry name" value="PKS_DH"/>
    <property type="match status" value="1"/>
</dbReference>
<evidence type="ECO:0000259" key="9">
    <source>
        <dbReference type="PROSITE" id="PS50075"/>
    </source>
</evidence>
<dbReference type="InterPro" id="IPR014030">
    <property type="entry name" value="Ketoacyl_synth_N"/>
</dbReference>
<dbReference type="InterPro" id="IPR042104">
    <property type="entry name" value="PKS_dehydratase_sf"/>
</dbReference>
<feature type="active site" description="Proton donor; for dehydratase activity" evidence="8">
    <location>
        <position position="1229"/>
    </location>
</feature>
<dbReference type="Proteomes" id="UP000477722">
    <property type="component" value="Unassembled WGS sequence"/>
</dbReference>
<dbReference type="InterPro" id="IPR014031">
    <property type="entry name" value="Ketoacyl_synth_C"/>
</dbReference>
<dbReference type="InterPro" id="IPR020841">
    <property type="entry name" value="PKS_Beta-ketoAc_synthase_dom"/>
</dbReference>
<dbReference type="PANTHER" id="PTHR43775">
    <property type="entry name" value="FATTY ACID SYNTHASE"/>
    <property type="match status" value="1"/>
</dbReference>
<dbReference type="InterPro" id="IPR016036">
    <property type="entry name" value="Malonyl_transacylase_ACP-bd"/>
</dbReference>
<dbReference type="Gene3D" id="3.40.47.10">
    <property type="match status" value="1"/>
</dbReference>
<dbReference type="GO" id="GO:0033068">
    <property type="term" value="P:macrolide biosynthetic process"/>
    <property type="evidence" value="ECO:0007669"/>
    <property type="project" value="UniProtKB-ARBA"/>
</dbReference>